<reference evidence="2 3" key="1">
    <citation type="submission" date="2019-03" db="EMBL/GenBank/DDBJ databases">
        <title>Metabolic potential of uncultured bacteria and archaea associated with petroleum seepage in deep-sea sediments.</title>
        <authorList>
            <person name="Dong X."/>
            <person name="Hubert C."/>
        </authorList>
    </citation>
    <scope>NUCLEOTIDE SEQUENCE [LARGE SCALE GENOMIC DNA]</scope>
    <source>
        <strain evidence="2">E44_bin7</strain>
    </source>
</reference>
<dbReference type="EMBL" id="SOKJ01000384">
    <property type="protein sequence ID" value="TET08034.1"/>
    <property type="molecule type" value="Genomic_DNA"/>
</dbReference>
<protein>
    <submittedName>
        <fullName evidence="2">ArsR family transcriptional regulator</fullName>
    </submittedName>
</protein>
<dbReference type="Proteomes" id="UP000316360">
    <property type="component" value="Unassembled WGS sequence"/>
</dbReference>
<organism evidence="2 3">
    <name type="scientific">Aerophobetes bacterium</name>
    <dbReference type="NCBI Taxonomy" id="2030807"/>
    <lineage>
        <taxon>Bacteria</taxon>
        <taxon>Candidatus Aerophobota</taxon>
    </lineage>
</organism>
<name>A0A523RQJ7_UNCAE</name>
<dbReference type="InterPro" id="IPR036390">
    <property type="entry name" value="WH_DNA-bd_sf"/>
</dbReference>
<sequence>MIFTNPLNKIFSQQSKIKLLRFLVQHRGEFTGREIAKSVGLAHPTVHSALSDLREQGIILMRKSGNALLYSLNPRHRVTKDIIVPVFKKESQLKEKMARSLVTKLSFPLESVVLFGSIA</sequence>
<dbReference type="InterPro" id="IPR011991">
    <property type="entry name" value="ArsR-like_HTH"/>
</dbReference>
<evidence type="ECO:0000259" key="1">
    <source>
        <dbReference type="PROSITE" id="PS50987"/>
    </source>
</evidence>
<dbReference type="SMART" id="SM00418">
    <property type="entry name" value="HTH_ARSR"/>
    <property type="match status" value="1"/>
</dbReference>
<proteinExistence type="predicted"/>
<dbReference type="InterPro" id="IPR005471">
    <property type="entry name" value="Tscrpt_reg_IclR_N"/>
</dbReference>
<evidence type="ECO:0000313" key="3">
    <source>
        <dbReference type="Proteomes" id="UP000316360"/>
    </source>
</evidence>
<dbReference type="InterPro" id="IPR036388">
    <property type="entry name" value="WH-like_DNA-bd_sf"/>
</dbReference>
<evidence type="ECO:0000313" key="2">
    <source>
        <dbReference type="EMBL" id="TET08034.1"/>
    </source>
</evidence>
<dbReference type="SUPFAM" id="SSF46785">
    <property type="entry name" value="Winged helix' DNA-binding domain"/>
    <property type="match status" value="1"/>
</dbReference>
<dbReference type="Gene3D" id="1.10.10.10">
    <property type="entry name" value="Winged helix-like DNA-binding domain superfamily/Winged helix DNA-binding domain"/>
    <property type="match status" value="1"/>
</dbReference>
<dbReference type="CDD" id="cd00090">
    <property type="entry name" value="HTH_ARSR"/>
    <property type="match status" value="1"/>
</dbReference>
<gene>
    <name evidence="2" type="ORF">E3J84_06665</name>
</gene>
<dbReference type="AlphaFoldDB" id="A0A523RQJ7"/>
<accession>A0A523RQJ7</accession>
<dbReference type="PROSITE" id="PS50987">
    <property type="entry name" value="HTH_ARSR_2"/>
    <property type="match status" value="1"/>
</dbReference>
<dbReference type="GO" id="GO:0003677">
    <property type="term" value="F:DNA binding"/>
    <property type="evidence" value="ECO:0007669"/>
    <property type="project" value="InterPro"/>
</dbReference>
<feature type="non-terminal residue" evidence="2">
    <location>
        <position position="119"/>
    </location>
</feature>
<feature type="domain" description="HTH arsR-type" evidence="1">
    <location>
        <begin position="1"/>
        <end position="92"/>
    </location>
</feature>
<dbReference type="Pfam" id="PF09339">
    <property type="entry name" value="HTH_IclR"/>
    <property type="match status" value="1"/>
</dbReference>
<dbReference type="GO" id="GO:0003700">
    <property type="term" value="F:DNA-binding transcription factor activity"/>
    <property type="evidence" value="ECO:0007669"/>
    <property type="project" value="InterPro"/>
</dbReference>
<comment type="caution">
    <text evidence="2">The sequence shown here is derived from an EMBL/GenBank/DDBJ whole genome shotgun (WGS) entry which is preliminary data.</text>
</comment>
<dbReference type="InterPro" id="IPR001845">
    <property type="entry name" value="HTH_ArsR_DNA-bd_dom"/>
</dbReference>